<dbReference type="RefSeq" id="WP_425340719.1">
    <property type="nucleotide sequence ID" value="NZ_JABXWD010000199.1"/>
</dbReference>
<evidence type="ECO:0000259" key="1">
    <source>
        <dbReference type="Pfam" id="PF25852"/>
    </source>
</evidence>
<dbReference type="InterPro" id="IPR015943">
    <property type="entry name" value="WD40/YVTN_repeat-like_dom_sf"/>
</dbReference>
<comment type="caution">
    <text evidence="2">The sequence shown here is derived from an EMBL/GenBank/DDBJ whole genome shotgun (WGS) entry which is preliminary data.</text>
</comment>
<dbReference type="EMBL" id="JABXWD010000199">
    <property type="protein sequence ID" value="MBV6342127.1"/>
    <property type="molecule type" value="Genomic_DNA"/>
</dbReference>
<dbReference type="Proteomes" id="UP001196980">
    <property type="component" value="Unassembled WGS sequence"/>
</dbReference>
<gene>
    <name evidence="2" type="ORF">HWQ67_11070</name>
</gene>
<dbReference type="Gene3D" id="2.130.10.10">
    <property type="entry name" value="YVTN repeat-like/Quinoprotein amine dehydrogenase"/>
    <property type="match status" value="1"/>
</dbReference>
<feature type="domain" description="DUF6242" evidence="1">
    <location>
        <begin position="70"/>
        <end position="166"/>
    </location>
</feature>
<proteinExistence type="predicted"/>
<dbReference type="Pfam" id="PF25852">
    <property type="entry name" value="DUF6242_C"/>
    <property type="match status" value="1"/>
</dbReference>
<protein>
    <recommendedName>
        <fullName evidence="1">DUF6242 domain-containing protein</fullName>
    </recommendedName>
</protein>
<name>A0ABS6S0G8_9BACT</name>
<organism evidence="2 3">
    <name type="scientific">Candidatus Magnetobacterium casense</name>
    <dbReference type="NCBI Taxonomy" id="1455061"/>
    <lineage>
        <taxon>Bacteria</taxon>
        <taxon>Pseudomonadati</taxon>
        <taxon>Nitrospirota</taxon>
        <taxon>Thermodesulfovibrionia</taxon>
        <taxon>Thermodesulfovibrionales</taxon>
        <taxon>Candidatus Magnetobacteriaceae</taxon>
        <taxon>Candidatus Magnetobacterium</taxon>
    </lineage>
</organism>
<sequence length="201" mass="21534">MATTHLSPWGTKAPSLTRQMVRLGLRGLLLPNYALNGAGYVNNTFVAVGSGSKYVGYSFYAKFYVILASPDGVTWTKTASDSSTSSSDNALNAVIYGSNIFVAVGYTKGSGMILTSPDGVTWTQRTSDSPAWFNAVGYGNNTFVVVGDKGTILTSYDGVTWTNRTSGVSDYLDRALSKFVLRPLRQSGVRRLLGESAPVRT</sequence>
<accession>A0ABS6S0G8</accession>
<keyword evidence="3" id="KW-1185">Reference proteome</keyword>
<evidence type="ECO:0000313" key="2">
    <source>
        <dbReference type="EMBL" id="MBV6342127.1"/>
    </source>
</evidence>
<evidence type="ECO:0000313" key="3">
    <source>
        <dbReference type="Proteomes" id="UP001196980"/>
    </source>
</evidence>
<dbReference type="InterPro" id="IPR036278">
    <property type="entry name" value="Sialidase_sf"/>
</dbReference>
<dbReference type="InterPro" id="IPR058667">
    <property type="entry name" value="DUF6242_C"/>
</dbReference>
<dbReference type="SUPFAM" id="SSF50939">
    <property type="entry name" value="Sialidases"/>
    <property type="match status" value="1"/>
</dbReference>
<reference evidence="2 3" key="1">
    <citation type="journal article" date="2020" name="J Geophys Res Biogeosci">
        <title>Magnetotaxis as an Adaptation to Enable Bacterial Shuttling of Microbial Sulfur and Sulfur Cycling Across Aquatic Oxic#Anoxic Interfaces.</title>
        <authorList>
            <person name="Li J."/>
            <person name="Liu P."/>
            <person name="Wang J."/>
            <person name="Roberts A.P."/>
            <person name="Pan Y."/>
        </authorList>
    </citation>
    <scope>NUCLEOTIDE SEQUENCE [LARGE SCALE GENOMIC DNA]</scope>
    <source>
        <strain evidence="2 3">MYR-1_YQ</strain>
    </source>
</reference>